<gene>
    <name evidence="1" type="primary">Acey_s0146.g2540</name>
    <name evidence="1" type="ORF">Y032_0146g2540</name>
</gene>
<proteinExistence type="predicted"/>
<organism evidence="1 2">
    <name type="scientific">Ancylostoma ceylanicum</name>
    <dbReference type="NCBI Taxonomy" id="53326"/>
    <lineage>
        <taxon>Eukaryota</taxon>
        <taxon>Metazoa</taxon>
        <taxon>Ecdysozoa</taxon>
        <taxon>Nematoda</taxon>
        <taxon>Chromadorea</taxon>
        <taxon>Rhabditida</taxon>
        <taxon>Rhabditina</taxon>
        <taxon>Rhabditomorpha</taxon>
        <taxon>Strongyloidea</taxon>
        <taxon>Ancylostomatidae</taxon>
        <taxon>Ancylostomatinae</taxon>
        <taxon>Ancylostoma</taxon>
    </lineage>
</organism>
<reference evidence="2" key="1">
    <citation type="journal article" date="2015" name="Nat. Genet.">
        <title>The genome and transcriptome of the zoonotic hookworm Ancylostoma ceylanicum identify infection-specific gene families.</title>
        <authorList>
            <person name="Schwarz E.M."/>
            <person name="Hu Y."/>
            <person name="Antoshechkin I."/>
            <person name="Miller M.M."/>
            <person name="Sternberg P.W."/>
            <person name="Aroian R.V."/>
        </authorList>
    </citation>
    <scope>NUCLEOTIDE SEQUENCE</scope>
    <source>
        <strain evidence="2">HY135</strain>
    </source>
</reference>
<keyword evidence="2" id="KW-1185">Reference proteome</keyword>
<dbReference type="AlphaFoldDB" id="A0A016T1I1"/>
<name>A0A016T1I1_9BILA</name>
<accession>A0A016T1I1</accession>
<evidence type="ECO:0000313" key="1">
    <source>
        <dbReference type="EMBL" id="EYB96858.1"/>
    </source>
</evidence>
<protein>
    <submittedName>
        <fullName evidence="1">Uncharacterized protein</fullName>
    </submittedName>
</protein>
<comment type="caution">
    <text evidence="1">The sequence shown here is derived from an EMBL/GenBank/DDBJ whole genome shotgun (WGS) entry which is preliminary data.</text>
</comment>
<dbReference type="Proteomes" id="UP000024635">
    <property type="component" value="Unassembled WGS sequence"/>
</dbReference>
<evidence type="ECO:0000313" key="2">
    <source>
        <dbReference type="Proteomes" id="UP000024635"/>
    </source>
</evidence>
<dbReference type="EMBL" id="JARK01001482">
    <property type="protein sequence ID" value="EYB96858.1"/>
    <property type="molecule type" value="Genomic_DNA"/>
</dbReference>
<sequence>MESIDTVAKRRQGTSGRRRLRFDVLVAMRTPGSAESEAKSGALCAEKQRTLGRVVGRADEEFALIIATWFVASEPMLPACRLSTDRFVRSISPTPSCTIRHNGFSANDV</sequence>